<dbReference type="Gene3D" id="3.80.10.10">
    <property type="entry name" value="Ribonuclease Inhibitor"/>
    <property type="match status" value="1"/>
</dbReference>
<evidence type="ECO:0000313" key="11">
    <source>
        <dbReference type="EnsemblPlants" id="EMT19860"/>
    </source>
</evidence>
<evidence type="ECO:0000256" key="4">
    <source>
        <dbReference type="ARBA" id="ARBA00022741"/>
    </source>
</evidence>
<keyword evidence="3" id="KW-0677">Repeat</keyword>
<dbReference type="PRINTS" id="PR00364">
    <property type="entry name" value="DISEASERSIST"/>
</dbReference>
<dbReference type="Gene3D" id="1.20.5.4130">
    <property type="match status" value="1"/>
</dbReference>
<evidence type="ECO:0000259" key="8">
    <source>
        <dbReference type="Pfam" id="PF18052"/>
    </source>
</evidence>
<dbReference type="CDD" id="cd14798">
    <property type="entry name" value="RX-CC_like"/>
    <property type="match status" value="1"/>
</dbReference>
<feature type="domain" description="Disease resistance protein winged helix" evidence="9">
    <location>
        <begin position="708"/>
        <end position="758"/>
    </location>
</feature>
<sequence length="1244" mass="138928">MADLVVGMAKSVVDGALTKAQAAIEEESKLRQSAQRNLVFITGEFQMMQAFLNNADSDRLENPVVRTWVRQIRDLAYDVEDCIEFVVHLDKNNSWWLRLLNPVSWLLAPCLDLAPLPLDEAVDELDRLKARVEDVSSRNTRYSLINDSGSKPAAAADEHDPVSSCDAVGGAMAFNRLFEAAFRITQKGELTQLLPKKDHDLGVISIWGTGTGGGEDLGMASIAWNAYVDKGTCQNFVCRAWVKLMHPFDPHQFVRSLTAQFYAASSSPGEEHATSVGGVRVLMKMEAAGGGEPLKDFEQLVMNNRYLVVLEDVSSMADWDAIRRFFPNMKNGSCIILPTHQFEVASLSVGHPYQVLHLNQLSAEHSVYAFFTKGSRYDVDQGREINNAPASKNVSVGNCKEEAAKKWMNRHPLVGRESEMKDLALKVINARYKSYQVMSVWGIAGVGKSALVKNMFCDRICIGTLFQKYGWVDVSHPFNLWNFSRILLSSLGSEYLQAGETEDLCTMGSRNPIVECREILKKHRCLVVIDGLQSTEEWDLIKANLVSGSNRQNVIIAVTIEQEMASHCRGVKGELVFNVKGLEADTAFELFKKVSDILETLKLSCDFNESLNSLECAIHVVSKKSEVAELQELTSLCGGLPKVIVEIASSFAKNTDRWKHTLSTKNKFMLELENNGEFDSLKGLFGWMNSYFRKCPDSLKPCILYLPIFPRNQLIRRRRLVRRWIAEGYSRDSHEESAEMTGEKQFCDLINLSIIQQASALGLGGTRMVFCQVNGFFREYIVSRQMEENLVFELRGSCALTTQRTGRHLVILESWVRDRIVYESIDFSRLRSLTVFGNWKSFFVSESMRLLRVLDLEGASELEYSDLKKIVKLMCRLKFLSLRGCHEICHLPSSIGGLRQLQTLDVRHTSIVTLPVNITKLEKLQYIRAGTTAPANEAPTPHHLVPQLSNCCGGHHLVGVVMPPGIGKLTALHTLGVVNVSASGTKAFLEDLKKLTHLHKLGVSGINKNNSNEFFRAISVLVHLESLSVRLEDNNQGCLNGIPLPLEGLRSLKMHGLGDQLPNWSGQLTMLAKMDLEIAKLMEDNVSPHSEGATPEGRRKPTRGVIKFLSELPGLCILRLRVDHLQDNQLDVSVITNDLEEDSFKKMKIFEIACSSSLEVSFGEKTMKKLEQLKVDCSSGSSLLGLKHLPELKEVLLKGSSDEELKADLIAVLENHPKQKKPVVKFEKLREPLRPDSLGGQGGH</sequence>
<keyword evidence="4" id="KW-0547">Nucleotide-binding</keyword>
<dbReference type="InterPro" id="IPR058922">
    <property type="entry name" value="WHD_DRP"/>
</dbReference>
<dbReference type="PANTHER" id="PTHR23155:SF1135">
    <property type="entry name" value="OS08G0246300 PROTEIN"/>
    <property type="match status" value="1"/>
</dbReference>
<dbReference type="InterPro" id="IPR055414">
    <property type="entry name" value="LRR_R13L4/SHOC2-like"/>
</dbReference>
<feature type="domain" description="NB-ARC" evidence="7">
    <location>
        <begin position="432"/>
        <end position="594"/>
    </location>
</feature>
<comment type="similarity">
    <text evidence="1">Belongs to the disease resistance NB-LRR family.</text>
</comment>
<dbReference type="InterPro" id="IPR027417">
    <property type="entry name" value="P-loop_NTPase"/>
</dbReference>
<dbReference type="InterPro" id="IPR032675">
    <property type="entry name" value="LRR_dom_sf"/>
</dbReference>
<dbReference type="EnsemblPlants" id="EMT19860">
    <property type="protein sequence ID" value="EMT19860"/>
    <property type="gene ID" value="F775_10024"/>
</dbReference>
<evidence type="ECO:0000259" key="10">
    <source>
        <dbReference type="Pfam" id="PF23598"/>
    </source>
</evidence>
<keyword evidence="6" id="KW-0175">Coiled coil</keyword>
<dbReference type="SUPFAM" id="SSF52540">
    <property type="entry name" value="P-loop containing nucleoside triphosphate hydrolases"/>
    <property type="match status" value="2"/>
</dbReference>
<feature type="domain" description="Disease resistance N-terminal" evidence="8">
    <location>
        <begin position="12"/>
        <end position="92"/>
    </location>
</feature>
<keyword evidence="2" id="KW-0433">Leucine-rich repeat</keyword>
<evidence type="ECO:0000259" key="7">
    <source>
        <dbReference type="Pfam" id="PF00931"/>
    </source>
</evidence>
<evidence type="ECO:0000256" key="5">
    <source>
        <dbReference type="ARBA" id="ARBA00022821"/>
    </source>
</evidence>
<dbReference type="Pfam" id="PF23598">
    <property type="entry name" value="LRR_14"/>
    <property type="match status" value="1"/>
</dbReference>
<dbReference type="GO" id="GO:0043531">
    <property type="term" value="F:ADP binding"/>
    <property type="evidence" value="ECO:0007669"/>
    <property type="project" value="InterPro"/>
</dbReference>
<organism evidence="11">
    <name type="scientific">Aegilops tauschii</name>
    <name type="common">Tausch's goatgrass</name>
    <name type="synonym">Aegilops squarrosa</name>
    <dbReference type="NCBI Taxonomy" id="37682"/>
    <lineage>
        <taxon>Eukaryota</taxon>
        <taxon>Viridiplantae</taxon>
        <taxon>Streptophyta</taxon>
        <taxon>Embryophyta</taxon>
        <taxon>Tracheophyta</taxon>
        <taxon>Spermatophyta</taxon>
        <taxon>Magnoliopsida</taxon>
        <taxon>Liliopsida</taxon>
        <taxon>Poales</taxon>
        <taxon>Poaceae</taxon>
        <taxon>BOP clade</taxon>
        <taxon>Pooideae</taxon>
        <taxon>Triticodae</taxon>
        <taxon>Triticeae</taxon>
        <taxon>Triticinae</taxon>
        <taxon>Aegilops</taxon>
    </lineage>
</organism>
<proteinExistence type="inferred from homology"/>
<keyword evidence="5" id="KW-0611">Plant defense</keyword>
<dbReference type="Pfam" id="PF23559">
    <property type="entry name" value="WHD_DRP"/>
    <property type="match status" value="1"/>
</dbReference>
<dbReference type="InterPro" id="IPR002182">
    <property type="entry name" value="NB-ARC"/>
</dbReference>
<evidence type="ECO:0000256" key="6">
    <source>
        <dbReference type="ARBA" id="ARBA00023054"/>
    </source>
</evidence>
<dbReference type="Pfam" id="PF18052">
    <property type="entry name" value="Rx_N"/>
    <property type="match status" value="1"/>
</dbReference>
<feature type="domain" description="Disease resistance R13L4/SHOC-2-like LRR" evidence="10">
    <location>
        <begin position="830"/>
        <end position="1085"/>
    </location>
</feature>
<evidence type="ECO:0000256" key="1">
    <source>
        <dbReference type="ARBA" id="ARBA00008894"/>
    </source>
</evidence>
<name>R7WFF0_AEGTA</name>
<dbReference type="SUPFAM" id="SSF52047">
    <property type="entry name" value="RNI-like"/>
    <property type="match status" value="1"/>
</dbReference>
<dbReference type="AlphaFoldDB" id="R7WFF0"/>
<dbReference type="Gene3D" id="3.40.50.300">
    <property type="entry name" value="P-loop containing nucleotide triphosphate hydrolases"/>
    <property type="match status" value="2"/>
</dbReference>
<reference evidence="11" key="1">
    <citation type="submission" date="2015-06" db="UniProtKB">
        <authorList>
            <consortium name="EnsemblPlants"/>
        </authorList>
    </citation>
    <scope>IDENTIFICATION</scope>
</reference>
<protein>
    <submittedName>
        <fullName evidence="11">Disease resistance protein RPM1</fullName>
    </submittedName>
</protein>
<dbReference type="InterPro" id="IPR038005">
    <property type="entry name" value="RX-like_CC"/>
</dbReference>
<evidence type="ECO:0000259" key="9">
    <source>
        <dbReference type="Pfam" id="PF23559"/>
    </source>
</evidence>
<dbReference type="GO" id="GO:0098542">
    <property type="term" value="P:defense response to other organism"/>
    <property type="evidence" value="ECO:0007669"/>
    <property type="project" value="TreeGrafter"/>
</dbReference>
<evidence type="ECO:0000256" key="2">
    <source>
        <dbReference type="ARBA" id="ARBA00022614"/>
    </source>
</evidence>
<accession>R7WFF0</accession>
<feature type="domain" description="NB-ARC" evidence="7">
    <location>
        <begin position="188"/>
        <end position="371"/>
    </location>
</feature>
<dbReference type="PANTHER" id="PTHR23155">
    <property type="entry name" value="DISEASE RESISTANCE PROTEIN RP"/>
    <property type="match status" value="1"/>
</dbReference>
<evidence type="ECO:0000256" key="3">
    <source>
        <dbReference type="ARBA" id="ARBA00022737"/>
    </source>
</evidence>
<dbReference type="InterPro" id="IPR044974">
    <property type="entry name" value="Disease_R_plants"/>
</dbReference>
<dbReference type="InterPro" id="IPR041118">
    <property type="entry name" value="Rx_N"/>
</dbReference>
<dbReference type="Pfam" id="PF00931">
    <property type="entry name" value="NB-ARC"/>
    <property type="match status" value="2"/>
</dbReference>